<accession>A0A4C1WQQ7</accession>
<evidence type="ECO:0000313" key="1">
    <source>
        <dbReference type="EMBL" id="GBP53826.1"/>
    </source>
</evidence>
<dbReference type="EMBL" id="BGZK01000634">
    <property type="protein sequence ID" value="GBP53826.1"/>
    <property type="molecule type" value="Genomic_DNA"/>
</dbReference>
<dbReference type="Proteomes" id="UP000299102">
    <property type="component" value="Unassembled WGS sequence"/>
</dbReference>
<comment type="caution">
    <text evidence="1">The sequence shown here is derived from an EMBL/GenBank/DDBJ whole genome shotgun (WGS) entry which is preliminary data.</text>
</comment>
<gene>
    <name evidence="1" type="ORF">EVAR_42544_1</name>
</gene>
<dbReference type="AlphaFoldDB" id="A0A4C1WQQ7"/>
<protein>
    <submittedName>
        <fullName evidence="1">Uncharacterized protein</fullName>
    </submittedName>
</protein>
<reference evidence="1 2" key="1">
    <citation type="journal article" date="2019" name="Commun. Biol.">
        <title>The bagworm genome reveals a unique fibroin gene that provides high tensile strength.</title>
        <authorList>
            <person name="Kono N."/>
            <person name="Nakamura H."/>
            <person name="Ohtoshi R."/>
            <person name="Tomita M."/>
            <person name="Numata K."/>
            <person name="Arakawa K."/>
        </authorList>
    </citation>
    <scope>NUCLEOTIDE SEQUENCE [LARGE SCALE GENOMIC DNA]</scope>
</reference>
<name>A0A4C1WQQ7_EUMVA</name>
<organism evidence="1 2">
    <name type="scientific">Eumeta variegata</name>
    <name type="common">Bagworm moth</name>
    <name type="synonym">Eumeta japonica</name>
    <dbReference type="NCBI Taxonomy" id="151549"/>
    <lineage>
        <taxon>Eukaryota</taxon>
        <taxon>Metazoa</taxon>
        <taxon>Ecdysozoa</taxon>
        <taxon>Arthropoda</taxon>
        <taxon>Hexapoda</taxon>
        <taxon>Insecta</taxon>
        <taxon>Pterygota</taxon>
        <taxon>Neoptera</taxon>
        <taxon>Endopterygota</taxon>
        <taxon>Lepidoptera</taxon>
        <taxon>Glossata</taxon>
        <taxon>Ditrysia</taxon>
        <taxon>Tineoidea</taxon>
        <taxon>Psychidae</taxon>
        <taxon>Oiketicinae</taxon>
        <taxon>Eumeta</taxon>
    </lineage>
</organism>
<evidence type="ECO:0000313" key="2">
    <source>
        <dbReference type="Proteomes" id="UP000299102"/>
    </source>
</evidence>
<proteinExistence type="predicted"/>
<sequence length="144" mass="16037">MFGHIASVGVIGWSAARCAAVQYLRASFAINYNQLCVGVKYVDPLGRAKEGRTDPTVSFERPTVTLKQEITLTCLRKFRFENSIHLSTLFQNGQQLSGRSNNTPSTVILSYLYVSVEGMRSVAVLERAAPYDVTRRVKSQLAEF</sequence>
<keyword evidence="2" id="KW-1185">Reference proteome</keyword>